<feature type="domain" description="Tyrosine specific protein phosphatases" evidence="6">
    <location>
        <begin position="660"/>
        <end position="727"/>
    </location>
</feature>
<comment type="caution">
    <text evidence="8">The sequence shown here is derived from an EMBL/GenBank/DDBJ whole genome shotgun (WGS) entry which is preliminary data.</text>
</comment>
<dbReference type="GO" id="GO:0043491">
    <property type="term" value="P:phosphatidylinositol 3-kinase/protein kinase B signal transduction"/>
    <property type="evidence" value="ECO:0007669"/>
    <property type="project" value="TreeGrafter"/>
</dbReference>
<dbReference type="GO" id="GO:0016314">
    <property type="term" value="F:phosphatidylinositol-3,4,5-trisphosphate 3-phosphatase activity"/>
    <property type="evidence" value="ECO:0007669"/>
    <property type="project" value="UniProtKB-EC"/>
</dbReference>
<dbReference type="GO" id="GO:0051896">
    <property type="term" value="P:regulation of phosphatidylinositol 3-kinase/protein kinase B signal transduction"/>
    <property type="evidence" value="ECO:0007669"/>
    <property type="project" value="TreeGrafter"/>
</dbReference>
<evidence type="ECO:0000313" key="8">
    <source>
        <dbReference type="EMBL" id="KFX46935.1"/>
    </source>
</evidence>
<feature type="region of interest" description="Disordered" evidence="4">
    <location>
        <begin position="826"/>
        <end position="872"/>
    </location>
</feature>
<dbReference type="InterPro" id="IPR051281">
    <property type="entry name" value="Dual-spec_lipid-protein_phosph"/>
</dbReference>
<evidence type="ECO:0000256" key="3">
    <source>
        <dbReference type="ARBA" id="ARBA00022801"/>
    </source>
</evidence>
<dbReference type="InterPro" id="IPR000340">
    <property type="entry name" value="Dual-sp_phosphatase_cat-dom"/>
</dbReference>
<evidence type="ECO:0000256" key="2">
    <source>
        <dbReference type="ARBA" id="ARBA00022737"/>
    </source>
</evidence>
<feature type="region of interest" description="Disordered" evidence="4">
    <location>
        <begin position="64"/>
        <end position="93"/>
    </location>
</feature>
<dbReference type="GO" id="GO:0005634">
    <property type="term" value="C:nucleus"/>
    <property type="evidence" value="ECO:0007669"/>
    <property type="project" value="TreeGrafter"/>
</dbReference>
<feature type="region of interest" description="Disordered" evidence="4">
    <location>
        <begin position="1033"/>
        <end position="1064"/>
    </location>
</feature>
<dbReference type="PANTHER" id="PTHR12305:SF81">
    <property type="entry name" value="PHOSPHATIDYLINOSITOL 3,4,5-TRISPHOSPHATE 3-PHOSPHATASE AND DUAL-SPECIFICITY PROTEIN PHOSPHATASE PTEN"/>
    <property type="match status" value="1"/>
</dbReference>
<dbReference type="InterPro" id="IPR011990">
    <property type="entry name" value="TPR-like_helical_dom_sf"/>
</dbReference>
<feature type="compositionally biased region" description="Polar residues" evidence="4">
    <location>
        <begin position="1156"/>
        <end position="1166"/>
    </location>
</feature>
<sequence length="1166" mass="131004">MFSELQQLRRRQSFVGISQQDMRLSPPIVDGLWYCLCPSYRPIQLRHSIRTFYTARETSRRCLSSASTTASTRIPLSERHKQENSSRTQNDVSRTKYLPSRNFNEFQSQSIGDLETLLEQSTSRGRIDISKTITILKELLQRHRVTPTTRHYKAYLLTNIDRQHGSVKNVRNLLREMAEQGITADSATLHAALEVLAVHPDYLLRQEVIEALRARWLSLSPAGWHHVVAGLLRENQLELALDRLEQMERKGILIEQWLHSLLIYKLCDVDEFSEALRLIRSRPNKAKSVSSAMWLYLLRAAMKRSHYETVEYVWKNAVDLGYQDLSAADCRDTLGFASEHGDVILAEAVFRHLSTLQTHLISYDYGKLVQVYARNADIKSAFEIVYQMHKHNVPIKPETTRPILQSMETESSDPAILWSGIRGSKKEGSEIPIALANIVLQHTENLFKRGALSASRAIEVAVSIYKDLFDICASGANTDTFNNLISLCHQTSRPDICTFFAKEMAASGVPPDQRTLETLILVCLDSGNQSSAEKYLADLEAQGWELSKSGVNLDFCVLLRGDVPCVIRMTHLFSDNHVSLREYPSSHVVATSGPSSKYPKRAYRNPTDALVRFLDSKHDEDWAIWEFRAEGTGYPDSEVYGRIHHFPWPDHNPPPFALIPAIMASMRNWLNEESFGEERIDIKKEKRVAVVHCKAGKGRSGTVACSYLISQEGWKMEDALQRFTERRMRVGFGDGVSIPSQVRWVRYVNRWANDMGKVYVERPVEILEVHVWGLRDGVKIALEGYVDEGKKIKCFHLFRRKERIVVDDGKSTLPLSSDDLIAKDRLEKREKERVGKSSPSPPPSSSSNSSIITQQPPMTFKPSTSTSKNVGDNNNRIAAAILRPDKPVILPTSDVNIGFERRIKAAYTGWAAVTSIAHVWFNAYFEGGNKHDSGIFECDWEGLDGIKGSSSKGTKALERVKVVWRYASKEQLAAEGKEQSAEIAKFPEEKVITLPKPGEPVQESHAADWHGGNIMREDESGMDFEEHRSVVNPTSSAVRHGNESHKPASVHEPKPKEEEEEKALNGTTHPFIAHASASTAAAVTSAVKRVRRELGLRKQTAASTEVSLASSSAEDVFSPPQQHGQHEGKEQGQAQDGNGNESDMEGIKSYLDRDANTNTSTAKEDA</sequence>
<organism evidence="8">
    <name type="scientific">Talaromyces marneffei PM1</name>
    <dbReference type="NCBI Taxonomy" id="1077442"/>
    <lineage>
        <taxon>Eukaryota</taxon>
        <taxon>Fungi</taxon>
        <taxon>Dikarya</taxon>
        <taxon>Ascomycota</taxon>
        <taxon>Pezizomycotina</taxon>
        <taxon>Eurotiomycetes</taxon>
        <taxon>Eurotiomycetidae</taxon>
        <taxon>Eurotiales</taxon>
        <taxon>Trichocomaceae</taxon>
        <taxon>Talaromyces</taxon>
        <taxon>Talaromyces sect. Talaromyces</taxon>
    </lineage>
</organism>
<dbReference type="Gene3D" id="3.90.190.10">
    <property type="entry name" value="Protein tyrosine phosphatase superfamily"/>
    <property type="match status" value="1"/>
</dbReference>
<dbReference type="PROSITE" id="PS00383">
    <property type="entry name" value="TYR_PHOSPHATASE_1"/>
    <property type="match status" value="1"/>
</dbReference>
<dbReference type="InterPro" id="IPR000242">
    <property type="entry name" value="PTP_cat"/>
</dbReference>
<keyword evidence="2" id="KW-0677">Repeat</keyword>
<keyword evidence="3" id="KW-0378">Hydrolase</keyword>
<dbReference type="GO" id="GO:0046856">
    <property type="term" value="P:phosphatidylinositol dephosphorylation"/>
    <property type="evidence" value="ECO:0007669"/>
    <property type="project" value="TreeGrafter"/>
</dbReference>
<dbReference type="eggNOG" id="KOG2283">
    <property type="taxonomic scope" value="Eukaryota"/>
</dbReference>
<dbReference type="EC" id="3.1.3.67" evidence="1"/>
<dbReference type="Pfam" id="PF00782">
    <property type="entry name" value="DSPc"/>
    <property type="match status" value="1"/>
</dbReference>
<dbReference type="PANTHER" id="PTHR12305">
    <property type="entry name" value="PHOSPHATASE WITH HOMOLOGY TO TENSIN"/>
    <property type="match status" value="1"/>
</dbReference>
<dbReference type="GO" id="GO:0005886">
    <property type="term" value="C:plasma membrane"/>
    <property type="evidence" value="ECO:0007669"/>
    <property type="project" value="TreeGrafter"/>
</dbReference>
<dbReference type="PROSITE" id="PS50055">
    <property type="entry name" value="TYR_PHOSPHATASE_PTP"/>
    <property type="match status" value="1"/>
</dbReference>
<evidence type="ECO:0000259" key="6">
    <source>
        <dbReference type="PROSITE" id="PS50056"/>
    </source>
</evidence>
<reference key="1">
    <citation type="journal article" date="2014" name="PLoS Genet.">
        <title>Signature Gene Expression Reveals Novel Clues to the Molecular Mechanisms of Dimorphic Transition in Penicillium marneffei.</title>
        <authorList>
            <person name="Yang E."/>
            <person name="Wang G."/>
            <person name="Cai J."/>
            <person name="Woo P.C."/>
            <person name="Lau S.K."/>
            <person name="Yuen K.-Y."/>
            <person name="Chow W.-N."/>
            <person name="Lin X."/>
        </authorList>
    </citation>
    <scope>NUCLEOTIDE SEQUENCE [LARGE SCALE GENOMIC DNA]</scope>
    <source>
        <strain>PM1</strain>
    </source>
</reference>
<dbReference type="InterPro" id="IPR057027">
    <property type="entry name" value="TPR_mt"/>
</dbReference>
<feature type="region of interest" description="Disordered" evidence="4">
    <location>
        <begin position="1095"/>
        <end position="1166"/>
    </location>
</feature>
<feature type="compositionally biased region" description="Basic and acidic residues" evidence="4">
    <location>
        <begin position="826"/>
        <end position="835"/>
    </location>
</feature>
<feature type="domain" description="Phosphatase tensin-type" evidence="7">
    <location>
        <begin position="570"/>
        <end position="755"/>
    </location>
</feature>
<gene>
    <name evidence="8" type="ORF">GQ26_0171780</name>
</gene>
<feature type="compositionally biased region" description="Polar residues" evidence="4">
    <location>
        <begin position="1100"/>
        <end position="1113"/>
    </location>
</feature>
<name>A0A093V445_TALMA</name>
<dbReference type="Gene3D" id="1.25.40.10">
    <property type="entry name" value="Tetratricopeptide repeat domain"/>
    <property type="match status" value="2"/>
</dbReference>
<dbReference type="GO" id="GO:0004725">
    <property type="term" value="F:protein tyrosine phosphatase activity"/>
    <property type="evidence" value="ECO:0007669"/>
    <property type="project" value="InterPro"/>
</dbReference>
<dbReference type="InterPro" id="IPR029021">
    <property type="entry name" value="Prot-tyrosine_phosphatase-like"/>
</dbReference>
<dbReference type="InterPro" id="IPR029023">
    <property type="entry name" value="Tensin_phosphatase"/>
</dbReference>
<dbReference type="EMBL" id="JPOX01000017">
    <property type="protein sequence ID" value="KFX46935.1"/>
    <property type="molecule type" value="Genomic_DNA"/>
</dbReference>
<dbReference type="InterPro" id="IPR000387">
    <property type="entry name" value="Tyr_Pase_dom"/>
</dbReference>
<dbReference type="SUPFAM" id="SSF52799">
    <property type="entry name" value="(Phosphotyrosine protein) phosphatases II"/>
    <property type="match status" value="1"/>
</dbReference>
<evidence type="ECO:0000256" key="1">
    <source>
        <dbReference type="ARBA" id="ARBA00013015"/>
    </source>
</evidence>
<dbReference type="HOGENOM" id="CLU_277998_0_0_1"/>
<dbReference type="InterPro" id="IPR016130">
    <property type="entry name" value="Tyr_Pase_AS"/>
</dbReference>
<evidence type="ECO:0000259" key="7">
    <source>
        <dbReference type="PROSITE" id="PS51181"/>
    </source>
</evidence>
<protein>
    <recommendedName>
        <fullName evidence="1">phosphatidylinositol-3,4,5-trisphosphate 3-phosphatase</fullName>
        <ecNumber evidence="1">3.1.3.67</ecNumber>
    </recommendedName>
</protein>
<proteinExistence type="predicted"/>
<evidence type="ECO:0000256" key="4">
    <source>
        <dbReference type="SAM" id="MobiDB-lite"/>
    </source>
</evidence>
<dbReference type="GO" id="GO:0042995">
    <property type="term" value="C:cell projection"/>
    <property type="evidence" value="ECO:0007669"/>
    <property type="project" value="TreeGrafter"/>
</dbReference>
<feature type="domain" description="Tyrosine-protein phosphatase" evidence="5">
    <location>
        <begin position="528"/>
        <end position="703"/>
    </location>
</feature>
<feature type="compositionally biased region" description="Polar residues" evidence="4">
    <location>
        <begin position="851"/>
        <end position="872"/>
    </location>
</feature>
<reference evidence="8" key="2">
    <citation type="journal article" date="2014" name="PLoS Genet.">
        <title>Signature gene expression reveals novel clues to the molecular mechanisms of dimorphic transition in Penicillium marneffei.</title>
        <authorList>
            <person name="Yang E."/>
            <person name="Wang G."/>
            <person name="Cai J."/>
            <person name="Woo P.C."/>
            <person name="Lau S.K."/>
            <person name="Yuen K.-Y."/>
            <person name="Chow W.-N."/>
            <person name="Lin X."/>
        </authorList>
    </citation>
    <scope>NUCLEOTIDE SEQUENCE</scope>
    <source>
        <strain evidence="8">PM1</strain>
    </source>
</reference>
<dbReference type="AlphaFoldDB" id="A0A093V445"/>
<dbReference type="GO" id="GO:0005829">
    <property type="term" value="C:cytosol"/>
    <property type="evidence" value="ECO:0007669"/>
    <property type="project" value="TreeGrafter"/>
</dbReference>
<feature type="compositionally biased region" description="Polar residues" evidence="4">
    <location>
        <begin position="64"/>
        <end position="74"/>
    </location>
</feature>
<dbReference type="Pfam" id="PF23276">
    <property type="entry name" value="TPR_24"/>
    <property type="match status" value="1"/>
</dbReference>
<accession>A0A093V445</accession>
<dbReference type="PROSITE" id="PS51181">
    <property type="entry name" value="PPASE_TENSIN"/>
    <property type="match status" value="1"/>
</dbReference>
<evidence type="ECO:0000259" key="5">
    <source>
        <dbReference type="PROSITE" id="PS50055"/>
    </source>
</evidence>
<dbReference type="PROSITE" id="PS50056">
    <property type="entry name" value="TYR_PHOSPHATASE_2"/>
    <property type="match status" value="1"/>
</dbReference>
<dbReference type="CDD" id="cd14497">
    <property type="entry name" value="PTP_PTEN-like"/>
    <property type="match status" value="1"/>
</dbReference>
<feature type="compositionally biased region" description="Basic and acidic residues" evidence="4">
    <location>
        <begin position="1040"/>
        <end position="1057"/>
    </location>
</feature>